<dbReference type="GO" id="GO:0005524">
    <property type="term" value="F:ATP binding"/>
    <property type="evidence" value="ECO:0007669"/>
    <property type="project" value="UniProtKB-KW"/>
</dbReference>
<dbReference type="SMART" id="SM00382">
    <property type="entry name" value="AAA"/>
    <property type="match status" value="1"/>
</dbReference>
<comment type="similarity">
    <text evidence="1">Belongs to the AAA ATPase family.</text>
</comment>
<dbReference type="CDD" id="cd19481">
    <property type="entry name" value="RecA-like_protease"/>
    <property type="match status" value="1"/>
</dbReference>
<dbReference type="InterPro" id="IPR003959">
    <property type="entry name" value="ATPase_AAA_core"/>
</dbReference>
<name>A0ABN1PM67_9ACTN</name>
<keyword evidence="6" id="KW-1185">Reference proteome</keyword>
<evidence type="ECO:0000256" key="2">
    <source>
        <dbReference type="ARBA" id="ARBA00022741"/>
    </source>
</evidence>
<reference evidence="5 6" key="1">
    <citation type="journal article" date="2019" name="Int. J. Syst. Evol. Microbiol.">
        <title>The Global Catalogue of Microorganisms (GCM) 10K type strain sequencing project: providing services to taxonomists for standard genome sequencing and annotation.</title>
        <authorList>
            <consortium name="The Broad Institute Genomics Platform"/>
            <consortium name="The Broad Institute Genome Sequencing Center for Infectious Disease"/>
            <person name="Wu L."/>
            <person name="Ma J."/>
        </authorList>
    </citation>
    <scope>NUCLEOTIDE SEQUENCE [LARGE SCALE GENOMIC DNA]</scope>
    <source>
        <strain evidence="5 6">JCM 10977</strain>
    </source>
</reference>
<organism evidence="5 6">
    <name type="scientific">Kribbella koreensis</name>
    <dbReference type="NCBI Taxonomy" id="57909"/>
    <lineage>
        <taxon>Bacteria</taxon>
        <taxon>Bacillati</taxon>
        <taxon>Actinomycetota</taxon>
        <taxon>Actinomycetes</taxon>
        <taxon>Propionibacteriales</taxon>
        <taxon>Kribbellaceae</taxon>
        <taxon>Kribbella</taxon>
    </lineage>
</organism>
<sequence length="675" mass="72197">MTAGLSYLLGRLALVEERVRALVALRKPLDPAPDDAFRGLFLTPAAVESLLAGRPVGVPDDLAGKLAEVEAAGDAMEADGTTPRLRGLIRSFGLTDLDVEILLIAVAPDLDARFEQLYGYLNDDVSRRRATPRLALDLLAIPSADAGARARFDISAPLIAGGLIELEDPARPFLTRAIRVPDQVTAYLIGGYATEPALHDLVLPSPLVVYSELENSTEQLVRVLRPGQPVYLREKPGSAAKGLAATAFAKLGLGVLSLDLARLPADVDAVSFARTTARHARLRSAGILAAPVESIRPDVLRALTVAPVPVVFIGTPTWDPSWSAVVPAVLDAPSLTASQSATLWHAMLPPESTTSDLDAAAETATFRLDVDQIARTAEAAGTRAALDGVLVNGEILRAGARSQNGAGLERLSRRIIPAVSWDDLVLPDDQLDRLRELAIRARHREQVIRGWGMRPGGGRGAGVSALFTGESGTGKTLSAEVIARELGVDLYVVDLATVIDKYIGETEKNLERIFTEATGVNGVLLFDEADAIFGKRSDVQDARDRYANVEVAYLLQRMESFDGLAILTTNLRANLDDAFSRRLDMVVHFPQPDEDQRLLLWDRCLGNAVPRDPSLDLSVLAGAFDLAGGDIRSAVVTAAYYAAAAGRAVTMADLITAVDHEYTKLGRLPPSPGVR</sequence>
<dbReference type="InterPro" id="IPR003593">
    <property type="entry name" value="AAA+_ATPase"/>
</dbReference>
<keyword evidence="3 5" id="KW-0067">ATP-binding</keyword>
<keyword evidence="2" id="KW-0547">Nucleotide-binding</keyword>
<dbReference type="PANTHER" id="PTHR23073">
    <property type="entry name" value="26S PROTEASOME REGULATORY SUBUNIT"/>
    <property type="match status" value="1"/>
</dbReference>
<evidence type="ECO:0000313" key="6">
    <source>
        <dbReference type="Proteomes" id="UP001500542"/>
    </source>
</evidence>
<dbReference type="InterPro" id="IPR027417">
    <property type="entry name" value="P-loop_NTPase"/>
</dbReference>
<evidence type="ECO:0000256" key="3">
    <source>
        <dbReference type="ARBA" id="ARBA00022840"/>
    </source>
</evidence>
<dbReference type="EMBL" id="BAAAHK010000003">
    <property type="protein sequence ID" value="GAA0930289.1"/>
    <property type="molecule type" value="Genomic_DNA"/>
</dbReference>
<protein>
    <submittedName>
        <fullName evidence="5">ATP-binding protein</fullName>
    </submittedName>
</protein>
<accession>A0ABN1PM67</accession>
<evidence type="ECO:0000313" key="5">
    <source>
        <dbReference type="EMBL" id="GAA0930289.1"/>
    </source>
</evidence>
<dbReference type="SUPFAM" id="SSF52540">
    <property type="entry name" value="P-loop containing nucleoside triphosphate hydrolases"/>
    <property type="match status" value="1"/>
</dbReference>
<gene>
    <name evidence="5" type="ORF">GCM10009554_13250</name>
</gene>
<evidence type="ECO:0000256" key="1">
    <source>
        <dbReference type="ARBA" id="ARBA00006914"/>
    </source>
</evidence>
<feature type="domain" description="AAA+ ATPase" evidence="4">
    <location>
        <begin position="461"/>
        <end position="593"/>
    </location>
</feature>
<evidence type="ECO:0000259" key="4">
    <source>
        <dbReference type="SMART" id="SM00382"/>
    </source>
</evidence>
<dbReference type="RefSeq" id="WP_343965881.1">
    <property type="nucleotide sequence ID" value="NZ_BAAAHK010000003.1"/>
</dbReference>
<dbReference type="InterPro" id="IPR054472">
    <property type="entry name" value="WHD"/>
</dbReference>
<comment type="caution">
    <text evidence="5">The sequence shown here is derived from an EMBL/GenBank/DDBJ whole genome shotgun (WGS) entry which is preliminary data.</text>
</comment>
<proteinExistence type="inferred from homology"/>
<dbReference type="Proteomes" id="UP001500542">
    <property type="component" value="Unassembled WGS sequence"/>
</dbReference>
<dbReference type="Pfam" id="PF22977">
    <property type="entry name" value="WHD"/>
    <property type="match status" value="1"/>
</dbReference>
<dbReference type="Gene3D" id="3.40.50.300">
    <property type="entry name" value="P-loop containing nucleotide triphosphate hydrolases"/>
    <property type="match status" value="1"/>
</dbReference>
<dbReference type="InterPro" id="IPR050221">
    <property type="entry name" value="26S_Proteasome_ATPase"/>
</dbReference>
<dbReference type="Pfam" id="PF00004">
    <property type="entry name" value="AAA"/>
    <property type="match status" value="1"/>
</dbReference>